<accession>A0ACC1JGF3</accession>
<dbReference type="EMBL" id="JANBPW010000116">
    <property type="protein sequence ID" value="KAJ1950818.1"/>
    <property type="molecule type" value="Genomic_DNA"/>
</dbReference>
<dbReference type="Proteomes" id="UP001150603">
    <property type="component" value="Unassembled WGS sequence"/>
</dbReference>
<proteinExistence type="predicted"/>
<comment type="caution">
    <text evidence="1">The sequence shown here is derived from an EMBL/GenBank/DDBJ whole genome shotgun (WGS) entry which is preliminary data.</text>
</comment>
<feature type="non-terminal residue" evidence="1">
    <location>
        <position position="1"/>
    </location>
</feature>
<evidence type="ECO:0000313" key="2">
    <source>
        <dbReference type="Proteomes" id="UP001150603"/>
    </source>
</evidence>
<evidence type="ECO:0000313" key="1">
    <source>
        <dbReference type="EMBL" id="KAJ1950818.1"/>
    </source>
</evidence>
<organism evidence="1 2">
    <name type="scientific">Linderina macrospora</name>
    <dbReference type="NCBI Taxonomy" id="4868"/>
    <lineage>
        <taxon>Eukaryota</taxon>
        <taxon>Fungi</taxon>
        <taxon>Fungi incertae sedis</taxon>
        <taxon>Zoopagomycota</taxon>
        <taxon>Kickxellomycotina</taxon>
        <taxon>Kickxellomycetes</taxon>
        <taxon>Kickxellales</taxon>
        <taxon>Kickxellaceae</taxon>
        <taxon>Linderina</taxon>
    </lineage>
</organism>
<sequence>IDEELQSLCNIFPNLAVGTVRTTYHECGANIDATVGKLAEIADRVSSAQKRHTGRHVLGARSAQPKPTVPKNASPREVAEFISQLKQLFPDHDDEVLRNAAEAATDIDDAVTRVFKVAEKQAEDQAANSGKKAKKWRRADDLANHRLTAAESGNNVHPHAHDPLARIPLTELSGEARDWIADHHVDPEYCRRKAQAQLEKRNELYRRAAMAYTRRSNAGNHSATALYYSVEGHKCDARARVWNMRAAQATVAAMKHKDRNLIDLHGLTRAEAVALVQEEATLWHMQNQGTDVASRKAHPLHIITGLGTHSADGMPRIHPSIVKVLRNEGWWFEEGDGFIDVIGVREGNALV</sequence>
<keyword evidence="2" id="KW-1185">Reference proteome</keyword>
<reference evidence="1" key="1">
    <citation type="submission" date="2022-07" db="EMBL/GenBank/DDBJ databases">
        <title>Phylogenomic reconstructions and comparative analyses of Kickxellomycotina fungi.</title>
        <authorList>
            <person name="Reynolds N.K."/>
            <person name="Stajich J.E."/>
            <person name="Barry K."/>
            <person name="Grigoriev I.V."/>
            <person name="Crous P."/>
            <person name="Smith M.E."/>
        </authorList>
    </citation>
    <scope>NUCLEOTIDE SEQUENCE</scope>
    <source>
        <strain evidence="1">NRRL 5244</strain>
    </source>
</reference>
<gene>
    <name evidence="1" type="ORF">FBU59_000504</name>
</gene>
<protein>
    <submittedName>
        <fullName evidence="1">Uncharacterized protein</fullName>
    </submittedName>
</protein>
<name>A0ACC1JGF3_9FUNG</name>